<dbReference type="EMBL" id="BAAACZ010000003">
    <property type="protein sequence ID" value="GAA0451527.1"/>
    <property type="molecule type" value="Genomic_DNA"/>
</dbReference>
<keyword evidence="2" id="KW-1185">Reference proteome</keyword>
<accession>A0ABN0ZL48</accession>
<evidence type="ECO:0000313" key="2">
    <source>
        <dbReference type="Proteomes" id="UP001500740"/>
    </source>
</evidence>
<proteinExistence type="predicted"/>
<protein>
    <submittedName>
        <fullName evidence="1">Uncharacterized protein</fullName>
    </submittedName>
</protein>
<comment type="caution">
    <text evidence="1">The sequence shown here is derived from an EMBL/GenBank/DDBJ whole genome shotgun (WGS) entry which is preliminary data.</text>
</comment>
<reference evidence="1 2" key="1">
    <citation type="journal article" date="2019" name="Int. J. Syst. Evol. Microbiol.">
        <title>The Global Catalogue of Microorganisms (GCM) 10K type strain sequencing project: providing services to taxonomists for standard genome sequencing and annotation.</title>
        <authorList>
            <consortium name="The Broad Institute Genomics Platform"/>
            <consortium name="The Broad Institute Genome Sequencing Center for Infectious Disease"/>
            <person name="Wu L."/>
            <person name="Ma J."/>
        </authorList>
    </citation>
    <scope>NUCLEOTIDE SEQUENCE [LARGE SCALE GENOMIC DNA]</scope>
    <source>
        <strain evidence="1 2">JCM 14193</strain>
    </source>
</reference>
<organism evidence="1 2">
    <name type="scientific">Alkalibacillus silvisoli</name>
    <dbReference type="NCBI Taxonomy" id="392823"/>
    <lineage>
        <taxon>Bacteria</taxon>
        <taxon>Bacillati</taxon>
        <taxon>Bacillota</taxon>
        <taxon>Bacilli</taxon>
        <taxon>Bacillales</taxon>
        <taxon>Bacillaceae</taxon>
        <taxon>Alkalibacillus</taxon>
    </lineage>
</organism>
<dbReference type="Proteomes" id="UP001500740">
    <property type="component" value="Unassembled WGS sequence"/>
</dbReference>
<sequence>MEKQTVVLKFPKTLLNRVDAFKEQKGFGTRTQANFHLLQVALEQSDNQDSFRLSLVRRQFIPHLLIELRPSHHLKMGVFSPTY</sequence>
<dbReference type="RefSeq" id="WP_343781261.1">
    <property type="nucleotide sequence ID" value="NZ_BAAACZ010000003.1"/>
</dbReference>
<gene>
    <name evidence="1" type="ORF">GCM10008935_02590</name>
</gene>
<name>A0ABN0ZL48_9BACI</name>
<evidence type="ECO:0000313" key="1">
    <source>
        <dbReference type="EMBL" id="GAA0451527.1"/>
    </source>
</evidence>